<feature type="domain" description="E3 ubiquitin-protein ligase UBR4 N-terminal" evidence="1">
    <location>
        <begin position="26"/>
        <end position="120"/>
    </location>
</feature>
<sequence length="127" mass="14416">MEVLKETSKMRICLEKLVILTCIGMLYTPKDINVEHFQLLLFIFHNLSFAQREALLMKCSEALMAVAKSPTLLTSTPLILSRLLLLQDYMLHHFSLPPEELLKQILSFKQNITALNASNANSLTVLT</sequence>
<dbReference type="Proteomes" id="UP000001593">
    <property type="component" value="Unassembled WGS sequence"/>
</dbReference>
<proteinExistence type="predicted"/>
<keyword evidence="3" id="KW-1185">Reference proteome</keyword>
<dbReference type="InterPro" id="IPR045841">
    <property type="entry name" value="E3_UBR4_N"/>
</dbReference>
<gene>
    <name evidence="2" type="ORF">NEMVEDRAFT_v1g218783</name>
</gene>
<dbReference type="EMBL" id="DS469873">
    <property type="protein sequence ID" value="EDO31773.1"/>
    <property type="molecule type" value="Genomic_DNA"/>
</dbReference>
<organism evidence="2 3">
    <name type="scientific">Nematostella vectensis</name>
    <name type="common">Starlet sea anemone</name>
    <dbReference type="NCBI Taxonomy" id="45351"/>
    <lineage>
        <taxon>Eukaryota</taxon>
        <taxon>Metazoa</taxon>
        <taxon>Cnidaria</taxon>
        <taxon>Anthozoa</taxon>
        <taxon>Hexacorallia</taxon>
        <taxon>Actiniaria</taxon>
        <taxon>Edwardsiidae</taxon>
        <taxon>Nematostella</taxon>
    </lineage>
</organism>
<dbReference type="PhylomeDB" id="A7SWY5"/>
<name>A7SWY5_NEMVE</name>
<protein>
    <recommendedName>
        <fullName evidence="1">E3 ubiquitin-protein ligase UBR4 N-terminal domain-containing protein</fullName>
    </recommendedName>
</protein>
<dbReference type="Pfam" id="PF19423">
    <property type="entry name" value="E3_UBR4_N"/>
    <property type="match status" value="1"/>
</dbReference>
<dbReference type="InParanoid" id="A7SWY5"/>
<dbReference type="STRING" id="45351.A7SWY5"/>
<evidence type="ECO:0000313" key="2">
    <source>
        <dbReference type="EMBL" id="EDO31773.1"/>
    </source>
</evidence>
<dbReference type="AlphaFoldDB" id="A7SWY5"/>
<accession>A7SWY5</accession>
<evidence type="ECO:0000259" key="1">
    <source>
        <dbReference type="Pfam" id="PF19423"/>
    </source>
</evidence>
<dbReference type="HOGENOM" id="CLU_1973128_0_0_1"/>
<evidence type="ECO:0000313" key="3">
    <source>
        <dbReference type="Proteomes" id="UP000001593"/>
    </source>
</evidence>
<reference evidence="2 3" key="1">
    <citation type="journal article" date="2007" name="Science">
        <title>Sea anemone genome reveals ancestral eumetazoan gene repertoire and genomic organization.</title>
        <authorList>
            <person name="Putnam N.H."/>
            <person name="Srivastava M."/>
            <person name="Hellsten U."/>
            <person name="Dirks B."/>
            <person name="Chapman J."/>
            <person name="Salamov A."/>
            <person name="Terry A."/>
            <person name="Shapiro H."/>
            <person name="Lindquist E."/>
            <person name="Kapitonov V.V."/>
            <person name="Jurka J."/>
            <person name="Genikhovich G."/>
            <person name="Grigoriev I.V."/>
            <person name="Lucas S.M."/>
            <person name="Steele R.E."/>
            <person name="Finnerty J.R."/>
            <person name="Technau U."/>
            <person name="Martindale M.Q."/>
            <person name="Rokhsar D.S."/>
        </authorList>
    </citation>
    <scope>NUCLEOTIDE SEQUENCE [LARGE SCALE GENOMIC DNA]</scope>
    <source>
        <strain evidence="3">CH2 X CH6</strain>
    </source>
</reference>